<name>A0ACC3SEN8_9PEZI</name>
<proteinExistence type="predicted"/>
<protein>
    <submittedName>
        <fullName evidence="1">Uncharacterized protein</fullName>
    </submittedName>
</protein>
<organism evidence="1 2">
    <name type="scientific">Zalaria obscura</name>
    <dbReference type="NCBI Taxonomy" id="2024903"/>
    <lineage>
        <taxon>Eukaryota</taxon>
        <taxon>Fungi</taxon>
        <taxon>Dikarya</taxon>
        <taxon>Ascomycota</taxon>
        <taxon>Pezizomycotina</taxon>
        <taxon>Dothideomycetes</taxon>
        <taxon>Dothideomycetidae</taxon>
        <taxon>Dothideales</taxon>
        <taxon>Zalariaceae</taxon>
        <taxon>Zalaria</taxon>
    </lineage>
</organism>
<evidence type="ECO:0000313" key="2">
    <source>
        <dbReference type="Proteomes" id="UP001320706"/>
    </source>
</evidence>
<dbReference type="Proteomes" id="UP001320706">
    <property type="component" value="Unassembled WGS sequence"/>
</dbReference>
<keyword evidence="2" id="KW-1185">Reference proteome</keyword>
<evidence type="ECO:0000313" key="1">
    <source>
        <dbReference type="EMBL" id="KAK8211304.1"/>
    </source>
</evidence>
<comment type="caution">
    <text evidence="1">The sequence shown here is derived from an EMBL/GenBank/DDBJ whole genome shotgun (WGS) entry which is preliminary data.</text>
</comment>
<reference evidence="1" key="1">
    <citation type="submission" date="2024-02" db="EMBL/GenBank/DDBJ databases">
        <title>Metagenome Assembled Genome of Zalaria obscura JY119.</title>
        <authorList>
            <person name="Vighnesh L."/>
            <person name="Jagadeeshwari U."/>
            <person name="Venkata Ramana C."/>
            <person name="Sasikala C."/>
        </authorList>
    </citation>
    <scope>NUCLEOTIDE SEQUENCE</scope>
    <source>
        <strain evidence="1">JY119</strain>
    </source>
</reference>
<dbReference type="EMBL" id="JAMKPW020000014">
    <property type="protein sequence ID" value="KAK8211304.1"/>
    <property type="molecule type" value="Genomic_DNA"/>
</dbReference>
<sequence>MGDSFLLTPVTAAVWPWACIAEQKVFHLVIKRKESNHFDINSLSKDQLAQDLQGIDVVVSALNGPALESQLTILDAAAAAGVRRFYPSEYGMHHIYRKPNDPQGYLHPLWDMKDRINDECLKHPAIEDGRVSYTLIGCGDFYNQDREKVWCPWTQTDVEKYTLHVIGDPDAEAEYTHLLDFANYLVATICEAEQSENKCLNFPSDRISNTEIKRLLERYSGKEVEMDVVYPKKMHEVIADPKQAPKEHTESAFPVDFWYMVKGMQGMGRFYRPKGQNHNDLFPDVERTTFEKYFQEKFGKQS</sequence>
<accession>A0ACC3SEN8</accession>
<gene>
    <name evidence="1" type="ORF">M8818_003271</name>
</gene>